<gene>
    <name evidence="1" type="ORF">NCTC11091_01821</name>
</gene>
<sequence>MHGQPMPTYHAKFYQKSKRDFVENAQCQPYVSKTHQPKRPTKIPSILLKFMLYFSK</sequence>
<name>A0A378Q5D6_9GAMM</name>
<dbReference type="Proteomes" id="UP000255193">
    <property type="component" value="Unassembled WGS sequence"/>
</dbReference>
<protein>
    <submittedName>
        <fullName evidence="1">Uncharacterized protein</fullName>
    </submittedName>
</protein>
<reference evidence="1 2" key="1">
    <citation type="submission" date="2018-06" db="EMBL/GenBank/DDBJ databases">
        <authorList>
            <consortium name="Pathogen Informatics"/>
            <person name="Doyle S."/>
        </authorList>
    </citation>
    <scope>NUCLEOTIDE SEQUENCE [LARGE SCALE GENOMIC DNA]</scope>
    <source>
        <strain evidence="1 2">NCTC11091</strain>
    </source>
</reference>
<organism evidence="1 2">
    <name type="scientific">Faucicola atlantae</name>
    <dbReference type="NCBI Taxonomy" id="34059"/>
    <lineage>
        <taxon>Bacteria</taxon>
        <taxon>Pseudomonadati</taxon>
        <taxon>Pseudomonadota</taxon>
        <taxon>Gammaproteobacteria</taxon>
        <taxon>Moraxellales</taxon>
        <taxon>Moraxellaceae</taxon>
        <taxon>Faucicola</taxon>
    </lineage>
</organism>
<evidence type="ECO:0000313" key="2">
    <source>
        <dbReference type="Proteomes" id="UP000255193"/>
    </source>
</evidence>
<evidence type="ECO:0000313" key="1">
    <source>
        <dbReference type="EMBL" id="STY96011.1"/>
    </source>
</evidence>
<dbReference type="AlphaFoldDB" id="A0A378Q5D6"/>
<proteinExistence type="predicted"/>
<accession>A0A378Q5D6</accession>
<dbReference type="EMBL" id="UGQA01000001">
    <property type="protein sequence ID" value="STY96011.1"/>
    <property type="molecule type" value="Genomic_DNA"/>
</dbReference>